<feature type="compositionally biased region" description="Basic and acidic residues" evidence="2">
    <location>
        <begin position="305"/>
        <end position="316"/>
    </location>
</feature>
<feature type="region of interest" description="Disordered" evidence="2">
    <location>
        <begin position="153"/>
        <end position="316"/>
    </location>
</feature>
<evidence type="ECO:0000313" key="5">
    <source>
        <dbReference type="Proteomes" id="UP001589854"/>
    </source>
</evidence>
<name>A0ABV6GJ45_9BACI</name>
<feature type="coiled-coil region" evidence="1">
    <location>
        <begin position="100"/>
        <end position="127"/>
    </location>
</feature>
<dbReference type="InterPro" id="IPR055431">
    <property type="entry name" value="RsgI_M"/>
</dbReference>
<feature type="domain" description="Anti-sigma factor RsgI-like middle" evidence="3">
    <location>
        <begin position="17"/>
        <end position="147"/>
    </location>
</feature>
<feature type="compositionally biased region" description="Basic and acidic residues" evidence="2">
    <location>
        <begin position="197"/>
        <end position="263"/>
    </location>
</feature>
<keyword evidence="5" id="KW-1185">Reference proteome</keyword>
<feature type="compositionally biased region" description="Acidic residues" evidence="2">
    <location>
        <begin position="282"/>
        <end position="304"/>
    </location>
</feature>
<evidence type="ECO:0000256" key="2">
    <source>
        <dbReference type="SAM" id="MobiDB-lite"/>
    </source>
</evidence>
<organism evidence="4 5">
    <name type="scientific">Metabacillus herbersteinensis</name>
    <dbReference type="NCBI Taxonomy" id="283816"/>
    <lineage>
        <taxon>Bacteria</taxon>
        <taxon>Bacillati</taxon>
        <taxon>Bacillota</taxon>
        <taxon>Bacilli</taxon>
        <taxon>Bacillales</taxon>
        <taxon>Bacillaceae</taxon>
        <taxon>Metabacillus</taxon>
    </lineage>
</organism>
<protein>
    <recommendedName>
        <fullName evidence="3">Anti-sigma factor RsgI-like middle domain-containing protein</fullName>
    </recommendedName>
</protein>
<dbReference type="EMBL" id="JBHLVO010000021">
    <property type="protein sequence ID" value="MFC0273535.1"/>
    <property type="molecule type" value="Genomic_DNA"/>
</dbReference>
<evidence type="ECO:0000259" key="3">
    <source>
        <dbReference type="Pfam" id="PF23750"/>
    </source>
</evidence>
<comment type="caution">
    <text evidence="4">The sequence shown here is derived from an EMBL/GenBank/DDBJ whole genome shotgun (WGS) entry which is preliminary data.</text>
</comment>
<proteinExistence type="predicted"/>
<reference evidence="4 5" key="1">
    <citation type="submission" date="2024-09" db="EMBL/GenBank/DDBJ databases">
        <authorList>
            <person name="Sun Q."/>
            <person name="Mori K."/>
        </authorList>
    </citation>
    <scope>NUCLEOTIDE SEQUENCE [LARGE SCALE GENOMIC DNA]</scope>
    <source>
        <strain evidence="4 5">CCM 7228</strain>
    </source>
</reference>
<evidence type="ECO:0000256" key="1">
    <source>
        <dbReference type="SAM" id="Coils"/>
    </source>
</evidence>
<dbReference type="Pfam" id="PF23750">
    <property type="entry name" value="RsgI_M"/>
    <property type="match status" value="1"/>
</dbReference>
<accession>A0ABV6GJ45</accession>
<sequence length="316" mass="36899">MMIFFTVLPIFNEDKVYAYMTIDINPSFELAVDNRLRVVTLEPMNDDGKKLLEELVDWEKKPFNTLVNQIVLESKEAGYIQKGKEIFITTVYAQDRKQIKDDLLEDIAELRSNYEKEDMKLKAIETDQSTRDKAMRQGISTGKYLQLQLKQEIEEPKVEEPEIEKEEPAASQPEEKEIDDTTAKEQTEKTTQSSHTTDAKKKLEEAQQKLKESSKKLEQTKKPHPNGKDTDEKSNPGHDKLNEIKEKLPDPAKNAIERRLGNDRDDDEDDDDRRDRYGRERDDDDNEDDEDDDDKDENDDDDDKGDDRDRHDRDDD</sequence>
<gene>
    <name evidence="4" type="ORF">ACFFIX_19265</name>
</gene>
<feature type="compositionally biased region" description="Basic and acidic residues" evidence="2">
    <location>
        <begin position="173"/>
        <end position="188"/>
    </location>
</feature>
<keyword evidence="1" id="KW-0175">Coiled coil</keyword>
<dbReference type="Proteomes" id="UP001589854">
    <property type="component" value="Unassembled WGS sequence"/>
</dbReference>
<evidence type="ECO:0000313" key="4">
    <source>
        <dbReference type="EMBL" id="MFC0273535.1"/>
    </source>
</evidence>